<reference evidence="1 2" key="1">
    <citation type="journal article" date="2019" name="Sci. Rep.">
        <title>Orb-weaving spider Araneus ventricosus genome elucidates the spidroin gene catalogue.</title>
        <authorList>
            <person name="Kono N."/>
            <person name="Nakamura H."/>
            <person name="Ohtoshi R."/>
            <person name="Moran D.A.P."/>
            <person name="Shinohara A."/>
            <person name="Yoshida Y."/>
            <person name="Fujiwara M."/>
            <person name="Mori M."/>
            <person name="Tomita M."/>
            <person name="Arakawa K."/>
        </authorList>
    </citation>
    <scope>NUCLEOTIDE SEQUENCE [LARGE SCALE GENOMIC DNA]</scope>
</reference>
<keyword evidence="2" id="KW-1185">Reference proteome</keyword>
<evidence type="ECO:0000313" key="2">
    <source>
        <dbReference type="Proteomes" id="UP000499080"/>
    </source>
</evidence>
<dbReference type="Proteomes" id="UP000499080">
    <property type="component" value="Unassembled WGS sequence"/>
</dbReference>
<sequence>METSLFGSFLYGPVKVTLENMPYNENIAELVGIKPVCSGSSMFAVWRKLREIDCEIDFQKEAENNLVVGSNQHSSTKLINSKSDVKDINSPILSMFSLEREFSSASVLQVHLSFLQAVSLVKS</sequence>
<dbReference type="AlphaFoldDB" id="A0A4Y2KR41"/>
<comment type="caution">
    <text evidence="1">The sequence shown here is derived from an EMBL/GenBank/DDBJ whole genome shotgun (WGS) entry which is preliminary data.</text>
</comment>
<organism evidence="1 2">
    <name type="scientific">Araneus ventricosus</name>
    <name type="common">Orbweaver spider</name>
    <name type="synonym">Epeira ventricosa</name>
    <dbReference type="NCBI Taxonomy" id="182803"/>
    <lineage>
        <taxon>Eukaryota</taxon>
        <taxon>Metazoa</taxon>
        <taxon>Ecdysozoa</taxon>
        <taxon>Arthropoda</taxon>
        <taxon>Chelicerata</taxon>
        <taxon>Arachnida</taxon>
        <taxon>Araneae</taxon>
        <taxon>Araneomorphae</taxon>
        <taxon>Entelegynae</taxon>
        <taxon>Araneoidea</taxon>
        <taxon>Araneidae</taxon>
        <taxon>Araneus</taxon>
    </lineage>
</organism>
<dbReference type="EMBL" id="BGPR01004861">
    <property type="protein sequence ID" value="GBN04127.1"/>
    <property type="molecule type" value="Genomic_DNA"/>
</dbReference>
<gene>
    <name evidence="1" type="ORF">AVEN_119003_1</name>
</gene>
<protein>
    <submittedName>
        <fullName evidence="1">Uncharacterized protein</fullName>
    </submittedName>
</protein>
<name>A0A4Y2KR41_ARAVE</name>
<proteinExistence type="predicted"/>
<evidence type="ECO:0000313" key="1">
    <source>
        <dbReference type="EMBL" id="GBN04127.1"/>
    </source>
</evidence>
<accession>A0A4Y2KR41</accession>